<reference evidence="2" key="1">
    <citation type="submission" date="2020-08" db="EMBL/GenBank/DDBJ databases">
        <title>Multicomponent nature underlies the extraordinary mechanical properties of spider dragline silk.</title>
        <authorList>
            <person name="Kono N."/>
            <person name="Nakamura H."/>
            <person name="Mori M."/>
            <person name="Yoshida Y."/>
            <person name="Ohtoshi R."/>
            <person name="Malay A.D."/>
            <person name="Moran D.A.P."/>
            <person name="Tomita M."/>
            <person name="Numata K."/>
            <person name="Arakawa K."/>
        </authorList>
    </citation>
    <scope>NUCLEOTIDE SEQUENCE</scope>
</reference>
<evidence type="ECO:0000256" key="1">
    <source>
        <dbReference type="SAM" id="MobiDB-lite"/>
    </source>
</evidence>
<dbReference type="EMBL" id="BMAW01118423">
    <property type="protein sequence ID" value="GFT79669.1"/>
    <property type="molecule type" value="Genomic_DNA"/>
</dbReference>
<feature type="compositionally biased region" description="Low complexity" evidence="1">
    <location>
        <begin position="1"/>
        <end position="18"/>
    </location>
</feature>
<keyword evidence="3" id="KW-1185">Reference proteome</keyword>
<comment type="caution">
    <text evidence="2">The sequence shown here is derived from an EMBL/GenBank/DDBJ whole genome shotgun (WGS) entry which is preliminary data.</text>
</comment>
<dbReference type="Proteomes" id="UP000887013">
    <property type="component" value="Unassembled WGS sequence"/>
</dbReference>
<sequence>MTFFESLSSDCSDTSVESSSEEEMSINDLSVASSAGVQNAENVDSSSVVLNVEVKKHSECGSVDSSLLFQVFV</sequence>
<evidence type="ECO:0000313" key="3">
    <source>
        <dbReference type="Proteomes" id="UP000887013"/>
    </source>
</evidence>
<dbReference type="AlphaFoldDB" id="A0A8X6PMY3"/>
<protein>
    <submittedName>
        <fullName evidence="2">Uncharacterized protein</fullName>
    </submittedName>
</protein>
<accession>A0A8X6PMY3</accession>
<feature type="region of interest" description="Disordered" evidence="1">
    <location>
        <begin position="1"/>
        <end position="23"/>
    </location>
</feature>
<gene>
    <name evidence="2" type="ORF">NPIL_625531</name>
</gene>
<proteinExistence type="predicted"/>
<evidence type="ECO:0000313" key="2">
    <source>
        <dbReference type="EMBL" id="GFT79669.1"/>
    </source>
</evidence>
<name>A0A8X6PMY3_NEPPI</name>
<organism evidence="2 3">
    <name type="scientific">Nephila pilipes</name>
    <name type="common">Giant wood spider</name>
    <name type="synonym">Nephila maculata</name>
    <dbReference type="NCBI Taxonomy" id="299642"/>
    <lineage>
        <taxon>Eukaryota</taxon>
        <taxon>Metazoa</taxon>
        <taxon>Ecdysozoa</taxon>
        <taxon>Arthropoda</taxon>
        <taxon>Chelicerata</taxon>
        <taxon>Arachnida</taxon>
        <taxon>Araneae</taxon>
        <taxon>Araneomorphae</taxon>
        <taxon>Entelegynae</taxon>
        <taxon>Araneoidea</taxon>
        <taxon>Nephilidae</taxon>
        <taxon>Nephila</taxon>
    </lineage>
</organism>